<dbReference type="InterPro" id="IPR027417">
    <property type="entry name" value="P-loop_NTPase"/>
</dbReference>
<name>A0A3B0UT29_9ZZZZ</name>
<protein>
    <recommendedName>
        <fullName evidence="1">AAA+ ATPase domain-containing protein</fullName>
    </recommendedName>
</protein>
<evidence type="ECO:0000259" key="1">
    <source>
        <dbReference type="SMART" id="SM00382"/>
    </source>
</evidence>
<proteinExistence type="predicted"/>
<dbReference type="EMBL" id="UOEU01000520">
    <property type="protein sequence ID" value="VAW34255.1"/>
    <property type="molecule type" value="Genomic_DNA"/>
</dbReference>
<organism evidence="2">
    <name type="scientific">hydrothermal vent metagenome</name>
    <dbReference type="NCBI Taxonomy" id="652676"/>
    <lineage>
        <taxon>unclassified sequences</taxon>
        <taxon>metagenomes</taxon>
        <taxon>ecological metagenomes</taxon>
    </lineage>
</organism>
<feature type="domain" description="AAA+ ATPase" evidence="1">
    <location>
        <begin position="164"/>
        <end position="376"/>
    </location>
</feature>
<dbReference type="GO" id="GO:0043531">
    <property type="term" value="F:ADP binding"/>
    <property type="evidence" value="ECO:0007669"/>
    <property type="project" value="InterPro"/>
</dbReference>
<dbReference type="InterPro" id="IPR002182">
    <property type="entry name" value="NB-ARC"/>
</dbReference>
<dbReference type="Gene3D" id="3.40.50.300">
    <property type="entry name" value="P-loop containing nucleotide triphosphate hydrolases"/>
    <property type="match status" value="1"/>
</dbReference>
<evidence type="ECO:0000313" key="2">
    <source>
        <dbReference type="EMBL" id="VAW34255.1"/>
    </source>
</evidence>
<dbReference type="SMART" id="SM00382">
    <property type="entry name" value="AAA"/>
    <property type="match status" value="1"/>
</dbReference>
<sequence length="465" mass="52712">MFEKQPTKQFIKDIHIALKNWYVVHERGTHFLDYLTLVQEQRKQTSISDPASLRFATNKILLAGLKSLQKRNAQAANIIERRFIDEEKIGDLSPQFQVNEDKFKRMQKAAIAALAHTIHEQELKLRKERITLLESHLETKGHTKLFGIEALADTIYHHLSDPKAHEIVMLTGIGGIGKTSLSNHIARKIIRRFYFECVVWISVTNQSETGNYDPARRFQRLTHQLTAKLLPHLPASTRPQQRQDQLRQLLKRTPYLIVVDNLELPSDMSYLLSNLLELTTPGKFLLTSRTQPAGHSGVLNFVLNELELASSLALIRHHAGEIGIHDLVDVDDASLMPIYEAVGGNPFALKLLIGLAQTRSLPDILSDFQTGHSATELLYNKIFWQAWHSLSASAKIILTIMPLAPEAGMSPKQLLTYTALSKEALWPAINELASRSLLEVRGTVWERHYGIHHLTKTFILSQIIK</sequence>
<dbReference type="AlphaFoldDB" id="A0A3B0UT29"/>
<dbReference type="InterPro" id="IPR003593">
    <property type="entry name" value="AAA+_ATPase"/>
</dbReference>
<gene>
    <name evidence="2" type="ORF">MNBD_CHLOROFLEXI01-268</name>
</gene>
<dbReference type="SUPFAM" id="SSF52540">
    <property type="entry name" value="P-loop containing nucleoside triphosphate hydrolases"/>
    <property type="match status" value="1"/>
</dbReference>
<dbReference type="Pfam" id="PF00931">
    <property type="entry name" value="NB-ARC"/>
    <property type="match status" value="1"/>
</dbReference>
<reference evidence="2" key="1">
    <citation type="submission" date="2018-06" db="EMBL/GenBank/DDBJ databases">
        <authorList>
            <person name="Zhirakovskaya E."/>
        </authorList>
    </citation>
    <scope>NUCLEOTIDE SEQUENCE</scope>
</reference>
<accession>A0A3B0UT29</accession>
<dbReference type="PRINTS" id="PR00364">
    <property type="entry name" value="DISEASERSIST"/>
</dbReference>